<proteinExistence type="predicted"/>
<evidence type="ECO:0000313" key="1">
    <source>
        <dbReference type="EMBL" id="AEI09316.1"/>
    </source>
</evidence>
<dbReference type="EMBL" id="CP002857">
    <property type="protein sequence ID" value="AEI09316.1"/>
    <property type="molecule type" value="Genomic_DNA"/>
</dbReference>
<dbReference type="Proteomes" id="UP000000492">
    <property type="component" value="Chromosome"/>
</dbReference>
<name>F8E1P9_CORRG</name>
<reference evidence="1 2" key="1">
    <citation type="journal article" date="2012" name="BMC Genomics">
        <title>Complete genome sequence, lifestyle, and multi-drug resistance of the human pathogen Corynebacterium resistens DSM 45100 isolated from blood samples of a leukemia patient.</title>
        <authorList>
            <person name="Schroder J."/>
            <person name="Maus I."/>
            <person name="Meyer K."/>
            <person name="Wordemann S."/>
            <person name="Blom J."/>
            <person name="Jaenicke S."/>
            <person name="Schneider J."/>
            <person name="Trost E."/>
            <person name="Tauch A."/>
        </authorList>
    </citation>
    <scope>NUCLEOTIDE SEQUENCE [LARGE SCALE GENOMIC DNA]</scope>
    <source>
        <strain evidence="2">DSM 45100 / JCM 12819 / CCUG 50093 / GTC 2026 / SICGH 158</strain>
    </source>
</reference>
<dbReference type="GO" id="GO:0016791">
    <property type="term" value="F:phosphatase activity"/>
    <property type="evidence" value="ECO:0007669"/>
    <property type="project" value="TreeGrafter"/>
</dbReference>
<dbReference type="SUPFAM" id="SSF56784">
    <property type="entry name" value="HAD-like"/>
    <property type="match status" value="1"/>
</dbReference>
<accession>F8E1P9</accession>
<dbReference type="eggNOG" id="COG0647">
    <property type="taxonomic scope" value="Bacteria"/>
</dbReference>
<dbReference type="AlphaFoldDB" id="F8E1P9"/>
<dbReference type="Gene3D" id="3.40.50.1000">
    <property type="entry name" value="HAD superfamily/HAD-like"/>
    <property type="match status" value="2"/>
</dbReference>
<dbReference type="HOGENOM" id="CLU_043473_1_0_11"/>
<protein>
    <submittedName>
        <fullName evidence="1">Uncharacterized protein</fullName>
    </submittedName>
</protein>
<dbReference type="InterPro" id="IPR006357">
    <property type="entry name" value="HAD-SF_hydro_IIA"/>
</dbReference>
<dbReference type="KEGG" id="crd:CRES_0960"/>
<dbReference type="PANTHER" id="PTHR19288:SF95">
    <property type="entry name" value="D-GLYCEROL 3-PHOSPHATE PHOSPHATASE"/>
    <property type="match status" value="1"/>
</dbReference>
<dbReference type="GO" id="GO:0005737">
    <property type="term" value="C:cytoplasm"/>
    <property type="evidence" value="ECO:0007669"/>
    <property type="project" value="TreeGrafter"/>
</dbReference>
<dbReference type="STRING" id="662755.CRES_0960"/>
<keyword evidence="2" id="KW-1185">Reference proteome</keyword>
<gene>
    <name evidence="1" type="ordered locus">CRES_0960</name>
</gene>
<dbReference type="InterPro" id="IPR023214">
    <property type="entry name" value="HAD_sf"/>
</dbReference>
<dbReference type="PANTHER" id="PTHR19288">
    <property type="entry name" value="4-NITROPHENYLPHOSPHATASE-RELATED"/>
    <property type="match status" value="1"/>
</dbReference>
<evidence type="ECO:0000313" key="2">
    <source>
        <dbReference type="Proteomes" id="UP000000492"/>
    </source>
</evidence>
<sequence>MHPVLRKYQGLMVDLDGTVFEGSRPVDGAKEGLADHEVVYITNNASRAPQQVAAHLTELGFSTQPNQVMTSAMAACLMARAVFEDNEESGNRVKGVPRKVFVIGAESFKQLAREAGLDVVDSADDNPEVVLHGHSPDNDWARLSEGALAIQRGARYIASNLDSTLPTERGFMVGNGSMVAAVTNATGVVPDAPGKPKPTMFEACRPQLDGLDILVIGDRLNTDIAGGNSAGLPTLCTVTGVSTHRDILAAKPGERPTYIAANMRDHLSGWSARIAEHPEGEGQVVLISAGEQGTARVMAAEALAVAAPLVWKLVDAGHSVEDITVRGEDDHARTAISAWR</sequence>
<dbReference type="OrthoDB" id="3400930at2"/>
<dbReference type="RefSeq" id="WP_013888332.1">
    <property type="nucleotide sequence ID" value="NC_015673.1"/>
</dbReference>
<organism evidence="1 2">
    <name type="scientific">Corynebacterium resistens (strain DSM 45100 / JCM 12819 / GTC 2026 / SICGH 158)</name>
    <dbReference type="NCBI Taxonomy" id="662755"/>
    <lineage>
        <taxon>Bacteria</taxon>
        <taxon>Bacillati</taxon>
        <taxon>Actinomycetota</taxon>
        <taxon>Actinomycetes</taxon>
        <taxon>Mycobacteriales</taxon>
        <taxon>Corynebacteriaceae</taxon>
        <taxon>Corynebacterium</taxon>
    </lineage>
</organism>
<dbReference type="Pfam" id="PF13344">
    <property type="entry name" value="Hydrolase_6"/>
    <property type="match status" value="1"/>
</dbReference>
<dbReference type="InterPro" id="IPR036412">
    <property type="entry name" value="HAD-like_sf"/>
</dbReference>
<dbReference type="Pfam" id="PF13242">
    <property type="entry name" value="Hydrolase_like"/>
    <property type="match status" value="1"/>
</dbReference>